<dbReference type="AlphaFoldDB" id="A0A0M3I4R7"/>
<dbReference type="WBParaSite" id="ALUE_0001182201-mRNA-1">
    <property type="protein sequence ID" value="ALUE_0001182201-mRNA-1"/>
    <property type="gene ID" value="ALUE_0001182201"/>
</dbReference>
<evidence type="ECO:0000313" key="2">
    <source>
        <dbReference type="Proteomes" id="UP000036681"/>
    </source>
</evidence>
<evidence type="ECO:0000313" key="3">
    <source>
        <dbReference type="WBParaSite" id="ALUE_0001182201-mRNA-1"/>
    </source>
</evidence>
<feature type="signal peptide" evidence="1">
    <location>
        <begin position="1"/>
        <end position="22"/>
    </location>
</feature>
<dbReference type="Proteomes" id="UP000036681">
    <property type="component" value="Unplaced"/>
</dbReference>
<evidence type="ECO:0000256" key="1">
    <source>
        <dbReference type="SAM" id="SignalP"/>
    </source>
</evidence>
<keyword evidence="2" id="KW-1185">Reference proteome</keyword>
<feature type="chain" id="PRO_5005656618" evidence="1">
    <location>
        <begin position="23"/>
        <end position="67"/>
    </location>
</feature>
<sequence>MFWLNVIGRLTVILHAIHLALAYNKLLIQAQVCNGEDGSHQRCLERNAQFVKGFTQSSQKTPSDNRG</sequence>
<keyword evidence="1" id="KW-0732">Signal</keyword>
<proteinExistence type="predicted"/>
<protein>
    <submittedName>
        <fullName evidence="3">Secreted protein</fullName>
    </submittedName>
</protein>
<accession>A0A0M3I4R7</accession>
<organism evidence="2 3">
    <name type="scientific">Ascaris lumbricoides</name>
    <name type="common">Giant roundworm</name>
    <dbReference type="NCBI Taxonomy" id="6252"/>
    <lineage>
        <taxon>Eukaryota</taxon>
        <taxon>Metazoa</taxon>
        <taxon>Ecdysozoa</taxon>
        <taxon>Nematoda</taxon>
        <taxon>Chromadorea</taxon>
        <taxon>Rhabditida</taxon>
        <taxon>Spirurina</taxon>
        <taxon>Ascaridomorpha</taxon>
        <taxon>Ascaridoidea</taxon>
        <taxon>Ascarididae</taxon>
        <taxon>Ascaris</taxon>
    </lineage>
</organism>
<reference evidence="3" key="1">
    <citation type="submission" date="2017-02" db="UniProtKB">
        <authorList>
            <consortium name="WormBaseParasite"/>
        </authorList>
    </citation>
    <scope>IDENTIFICATION</scope>
</reference>
<name>A0A0M3I4R7_ASCLU</name>